<dbReference type="PANTHER" id="PTHR35936:SF35">
    <property type="entry name" value="L-CYSTINE-BINDING PROTEIN TCYJ"/>
    <property type="match status" value="1"/>
</dbReference>
<accession>A0A931J3B5</accession>
<evidence type="ECO:0000256" key="2">
    <source>
        <dbReference type="SAM" id="SignalP"/>
    </source>
</evidence>
<evidence type="ECO:0000259" key="3">
    <source>
        <dbReference type="SMART" id="SM00062"/>
    </source>
</evidence>
<feature type="chain" id="PRO_5037093708" evidence="2">
    <location>
        <begin position="22"/>
        <end position="263"/>
    </location>
</feature>
<dbReference type="InterPro" id="IPR001638">
    <property type="entry name" value="Solute-binding_3/MltF_N"/>
</dbReference>
<evidence type="ECO:0000313" key="4">
    <source>
        <dbReference type="EMBL" id="MBH9575542.1"/>
    </source>
</evidence>
<name>A0A931J3B5_9BURK</name>
<evidence type="ECO:0000313" key="5">
    <source>
        <dbReference type="Proteomes" id="UP000613266"/>
    </source>
</evidence>
<dbReference type="AlphaFoldDB" id="A0A931J3B5"/>
<keyword evidence="5" id="KW-1185">Reference proteome</keyword>
<feature type="domain" description="Solute-binding protein family 3/N-terminal" evidence="3">
    <location>
        <begin position="27"/>
        <end position="259"/>
    </location>
</feature>
<feature type="signal peptide" evidence="2">
    <location>
        <begin position="1"/>
        <end position="21"/>
    </location>
</feature>
<gene>
    <name evidence="4" type="ORF">I7X39_01365</name>
</gene>
<dbReference type="EMBL" id="JAEDAK010000001">
    <property type="protein sequence ID" value="MBH9575542.1"/>
    <property type="molecule type" value="Genomic_DNA"/>
</dbReference>
<dbReference type="Pfam" id="PF00497">
    <property type="entry name" value="SBP_bac_3"/>
    <property type="match status" value="1"/>
</dbReference>
<keyword evidence="1 2" id="KW-0732">Signal</keyword>
<sequence length="263" mass="28220">MARLPTLVLTCVLGSAGAAQAQALERTLTVCVDPKPAPQGSAASATPPAAEVQPTFSMELFSQVFRRAGQPMRFVTDQPWARCLLSVARGQVDFAVGGYYSDARAQVYAFSMPYMTLTPMVFSRASRPVRPQQVADLQGLRGCGLNGASYAHYGLAAGALDTGVNRYPKLFEKLLLDRCDYVPEELEVVAGMQVNGQDILSHPQLLASPARWARGPTKHLMAAKGSAAAALLPQLDRALAQLIREGVAGELWARHVAGVPYRP</sequence>
<protein>
    <submittedName>
        <fullName evidence="4">Transporter substrate-binding domain-containing protein</fullName>
    </submittedName>
</protein>
<proteinExistence type="predicted"/>
<comment type="caution">
    <text evidence="4">The sequence shown here is derived from an EMBL/GenBank/DDBJ whole genome shotgun (WGS) entry which is preliminary data.</text>
</comment>
<reference evidence="4" key="1">
    <citation type="submission" date="2020-12" db="EMBL/GenBank/DDBJ databases">
        <title>The genome sequence of Inhella sp. 1Y17.</title>
        <authorList>
            <person name="Liu Y."/>
        </authorList>
    </citation>
    <scope>NUCLEOTIDE SEQUENCE</scope>
    <source>
        <strain evidence="4">1Y17</strain>
    </source>
</reference>
<dbReference type="PANTHER" id="PTHR35936">
    <property type="entry name" value="MEMBRANE-BOUND LYTIC MUREIN TRANSGLYCOSYLASE F"/>
    <property type="match status" value="1"/>
</dbReference>
<dbReference type="RefSeq" id="WP_198109153.1">
    <property type="nucleotide sequence ID" value="NZ_JAEDAK010000001.1"/>
</dbReference>
<evidence type="ECO:0000256" key="1">
    <source>
        <dbReference type="ARBA" id="ARBA00022729"/>
    </source>
</evidence>
<dbReference type="Gene3D" id="3.40.190.10">
    <property type="entry name" value="Periplasmic binding protein-like II"/>
    <property type="match status" value="2"/>
</dbReference>
<dbReference type="Proteomes" id="UP000613266">
    <property type="component" value="Unassembled WGS sequence"/>
</dbReference>
<organism evidence="4 5">
    <name type="scientific">Inhella proteolytica</name>
    <dbReference type="NCBI Taxonomy" id="2795029"/>
    <lineage>
        <taxon>Bacteria</taxon>
        <taxon>Pseudomonadati</taxon>
        <taxon>Pseudomonadota</taxon>
        <taxon>Betaproteobacteria</taxon>
        <taxon>Burkholderiales</taxon>
        <taxon>Sphaerotilaceae</taxon>
        <taxon>Inhella</taxon>
    </lineage>
</organism>
<dbReference type="SMART" id="SM00062">
    <property type="entry name" value="PBPb"/>
    <property type="match status" value="1"/>
</dbReference>
<dbReference type="SUPFAM" id="SSF53850">
    <property type="entry name" value="Periplasmic binding protein-like II"/>
    <property type="match status" value="1"/>
</dbReference>